<evidence type="ECO:0000313" key="2">
    <source>
        <dbReference type="Proteomes" id="UP000605518"/>
    </source>
</evidence>
<dbReference type="EMBL" id="MN988486">
    <property type="protein sequence ID" value="QIG68177.1"/>
    <property type="molecule type" value="Genomic_DNA"/>
</dbReference>
<proteinExistence type="predicted"/>
<gene>
    <name evidence="1" type="ORF">EVB55_242</name>
</gene>
<accession>A0A7S5QY80</accession>
<protein>
    <submittedName>
        <fullName evidence="1">Uncharacterized protein</fullName>
    </submittedName>
</protein>
<dbReference type="Proteomes" id="UP000605518">
    <property type="component" value="Segment"/>
</dbReference>
<name>A0A7S5QY80_9CAUD</name>
<reference evidence="1" key="1">
    <citation type="submission" date="2020-01" db="EMBL/GenBank/DDBJ databases">
        <title>Patterns of diversity and host range of bacteriophage communities associated with bean-nodulatin bacteria.</title>
        <authorList>
            <person name="Vann Cauwenberghe J."/>
            <person name="Santamaria R.I."/>
            <person name="Bustos P."/>
            <person name="Juarez S."/>
            <person name="Gonzalez V."/>
        </authorList>
    </citation>
    <scope>NUCLEOTIDE SEQUENCE</scope>
</reference>
<keyword evidence="2" id="KW-1185">Reference proteome</keyword>
<organism evidence="1 2">
    <name type="scientific">Rhizobium phage RHph_Y68</name>
    <dbReference type="NCBI Taxonomy" id="2509787"/>
    <lineage>
        <taxon>Viruses</taxon>
        <taxon>Duplodnaviria</taxon>
        <taxon>Heunggongvirae</taxon>
        <taxon>Uroviricota</taxon>
        <taxon>Caudoviricetes</taxon>
        <taxon>Pootjesviridae</taxon>
        <taxon>Staniewskivirinae</taxon>
        <taxon>Trinifflemingvirus</taxon>
        <taxon>Trinifflemingvirus Y68</taxon>
    </lineage>
</organism>
<evidence type="ECO:0000313" key="1">
    <source>
        <dbReference type="EMBL" id="QIG68177.1"/>
    </source>
</evidence>
<sequence length="95" mass="10910">MTKMKAYKYAFEAITDDVSEQNDLIFRSDLLMKVIDLIEEAEPEQLDKIKASVLYSIKCGKLNELTANRLIEVAAFLGYRVLSTVERIDKMDDET</sequence>